<reference evidence="1" key="6">
    <citation type="submission" date="2002-04" db="EMBL/GenBank/DDBJ databases">
        <authorList>
            <person name="Adachi J."/>
            <person name="Aizawa K."/>
            <person name="Akimura T."/>
            <person name="Arakawa T."/>
            <person name="Bono H."/>
            <person name="Carninci P."/>
            <person name="Fukuda S."/>
            <person name="Furuno M."/>
            <person name="Hanagaki T."/>
            <person name="Hara A."/>
            <person name="Hashizume W."/>
            <person name="Hayashida K."/>
            <person name="Hayatsu N."/>
            <person name="Hiramoto K."/>
            <person name="Hiraoka T."/>
            <person name="Hirozane T."/>
            <person name="Hori F."/>
            <person name="Imotani K."/>
            <person name="Ishii Y."/>
            <person name="Itoh M."/>
            <person name="Kagawa I."/>
            <person name="Kasukawa T."/>
            <person name="Katoh H."/>
            <person name="Kawai J."/>
            <person name="Kojima Y."/>
            <person name="Kondo S."/>
            <person name="Konno H."/>
            <person name="Kouda M."/>
            <person name="Koya S."/>
            <person name="Kurihara C."/>
            <person name="Matsuyama T."/>
            <person name="Miyazaki A."/>
            <person name="Murata M."/>
            <person name="Nakamura M."/>
            <person name="Nishi K."/>
            <person name="Nomura K."/>
            <person name="Numazaki R."/>
            <person name="Ohno M."/>
            <person name="Ohsato N."/>
            <person name="Okazaki Y."/>
            <person name="Saito R."/>
            <person name="Saitoh H."/>
            <person name="Sakai C."/>
            <person name="Sakai K."/>
            <person name="Sakazume N."/>
            <person name="Sano H."/>
            <person name="Sasaki D."/>
            <person name="Shibata K."/>
            <person name="Shinagawa A."/>
            <person name="Shiraki T."/>
            <person name="Sogabe Y."/>
            <person name="Tagami M."/>
            <person name="Tagawa A."/>
            <person name="Takahashi F."/>
            <person name="Takaku-Akahira S."/>
            <person name="Takeda Y."/>
            <person name="Tanaka T."/>
            <person name="Tomaru A."/>
            <person name="Toya T."/>
            <person name="Yasunishi A."/>
            <person name="Muramatsu M."/>
            <person name="Hayashizaki Y."/>
        </authorList>
    </citation>
    <scope>NUCLEOTIDE SEQUENCE</scope>
    <source>
        <strain evidence="1">C57BL/6J</strain>
        <tissue evidence="1">Head</tissue>
    </source>
</reference>
<dbReference type="EMBL" id="AK081432">
    <property type="protein sequence ID" value="BAC38218.1"/>
    <property type="molecule type" value="mRNA"/>
</dbReference>
<reference evidence="1" key="7">
    <citation type="journal article" date="2005" name="Science">
        <title>The Transcriptional Landscape of the Mammalian Genome.</title>
        <authorList>
            <consortium name="The FANTOM Consortium"/>
            <consortium name="Riken Genome Exploration Research Group and Genome Science Group (Genome Network Project Core Group)"/>
        </authorList>
    </citation>
    <scope>NUCLEOTIDE SEQUENCE</scope>
    <source>
        <strain evidence="1">C57BL/6J</strain>
        <tissue evidence="1">Head</tissue>
    </source>
</reference>
<gene>
    <name evidence="2" type="primary">Ryr1</name>
</gene>
<evidence type="ECO:0000313" key="2">
    <source>
        <dbReference type="MGI" id="MGI:99659"/>
    </source>
</evidence>
<reference evidence="1" key="2">
    <citation type="journal article" date="2000" name="Genome Res.">
        <title>Normalization and subtraction of cap-trapper-selected cDNAs to prepare full-length cDNA libraries for rapid discovery of new genes.</title>
        <authorList>
            <person name="Carninci P."/>
            <person name="Shibata Y."/>
            <person name="Hayatsu N."/>
            <person name="Sugahara Y."/>
            <person name="Shibata K."/>
            <person name="Itoh M."/>
            <person name="Konno H."/>
            <person name="Okazaki Y."/>
            <person name="Muramatsu M."/>
            <person name="Hayashizaki Y."/>
        </authorList>
    </citation>
    <scope>NUCLEOTIDE SEQUENCE</scope>
    <source>
        <strain evidence="1">C57BL/6J</strain>
        <tissue evidence="1">Head</tissue>
    </source>
</reference>
<sequence>MSESLSLGPWLQPSACGCPSDPVSLNLRSPAGGRDGTWDNRCLSQNSPLFWALGRGQGGDKRGRGCLFLSPSHHILPWAEMGVGYGRWSLLGPGLLTLHSLPPNPPPPRSWVHTEMLTQHS</sequence>
<reference evidence="1" key="1">
    <citation type="journal article" date="1999" name="Methods Enzymol.">
        <title>High-efficiency full-length cDNA cloning.</title>
        <authorList>
            <person name="Carninci P."/>
            <person name="Hayashizaki Y."/>
        </authorList>
    </citation>
    <scope>NUCLEOTIDE SEQUENCE</scope>
    <source>
        <strain evidence="1">C57BL/6J</strain>
        <tissue evidence="1">Head</tissue>
    </source>
</reference>
<reference evidence="1" key="3">
    <citation type="journal article" date="2000" name="Genome Res.">
        <title>RIKEN integrated sequence analysis (RISA) system--384-format sequencing pipeline with 384 multicapillary sequencer.</title>
        <authorList>
            <person name="Shibata K."/>
            <person name="Itoh M."/>
            <person name="Aizawa K."/>
            <person name="Nagaoka S."/>
            <person name="Sasaki N."/>
            <person name="Carninci P."/>
            <person name="Konno H."/>
            <person name="Akiyama J."/>
            <person name="Nishi K."/>
            <person name="Kitsunai T."/>
            <person name="Tashiro H."/>
            <person name="Itoh M."/>
            <person name="Sumi N."/>
            <person name="Ishii Y."/>
            <person name="Nakamura S."/>
            <person name="Hazama M."/>
            <person name="Nishine T."/>
            <person name="Harada A."/>
            <person name="Yamamoto R."/>
            <person name="Matsumoto H."/>
            <person name="Sakaguchi S."/>
            <person name="Ikegami T."/>
            <person name="Kashiwagi K."/>
            <person name="Fujiwake S."/>
            <person name="Inoue K."/>
            <person name="Togawa Y."/>
            <person name="Izawa M."/>
            <person name="Ohara E."/>
            <person name="Watahiki M."/>
            <person name="Yoneda Y."/>
            <person name="Ishikawa T."/>
            <person name="Ozawa K."/>
            <person name="Tanaka T."/>
            <person name="Matsuura S."/>
            <person name="Kawai J."/>
            <person name="Okazaki Y."/>
            <person name="Muramatsu M."/>
            <person name="Inoue Y."/>
            <person name="Kira A."/>
            <person name="Hayashizaki Y."/>
        </authorList>
    </citation>
    <scope>NUCLEOTIDE SEQUENCE</scope>
    <source>
        <strain evidence="1">C57BL/6J</strain>
        <tissue evidence="1">Head</tissue>
    </source>
</reference>
<reference evidence="1" key="5">
    <citation type="journal article" date="2002" name="Nature">
        <title>Analysis of the mouse transcriptome based on functional annotation of 60,770 full-length cDNAs.</title>
        <authorList>
            <consortium name="The FANTOM Consortium and the RIKEN Genome Exploration Research Group Phase I and II Team"/>
        </authorList>
    </citation>
    <scope>NUCLEOTIDE SEQUENCE</scope>
    <source>
        <strain evidence="1">C57BL/6J</strain>
        <tissue evidence="1">Head</tissue>
    </source>
</reference>
<protein>
    <submittedName>
        <fullName evidence="1">Uncharacterized protein</fullName>
    </submittedName>
</protein>
<proteinExistence type="evidence at transcript level"/>
<reference evidence="1" key="8">
    <citation type="journal article" date="2005" name="Science">
        <title>Antisense Transcription in the Mammalian Transcriptome.</title>
        <authorList>
            <consortium name="RIKEN Genome Exploration Research Group and Genome Science Group (Genome Network Project Core Group) and the FANTOM Consortium"/>
        </authorList>
    </citation>
    <scope>NUCLEOTIDE SEQUENCE</scope>
    <source>
        <strain evidence="1">C57BL/6J</strain>
        <tissue evidence="1">Head</tissue>
    </source>
</reference>
<dbReference type="AlphaFoldDB" id="Q8C4R0"/>
<organism evidence="1">
    <name type="scientific">Mus musculus</name>
    <name type="common">Mouse</name>
    <dbReference type="NCBI Taxonomy" id="10090"/>
    <lineage>
        <taxon>Eukaryota</taxon>
        <taxon>Metazoa</taxon>
        <taxon>Chordata</taxon>
        <taxon>Craniata</taxon>
        <taxon>Vertebrata</taxon>
        <taxon>Euteleostomi</taxon>
        <taxon>Mammalia</taxon>
        <taxon>Eutheria</taxon>
        <taxon>Euarchontoglires</taxon>
        <taxon>Glires</taxon>
        <taxon>Rodentia</taxon>
        <taxon>Myomorpha</taxon>
        <taxon>Muroidea</taxon>
        <taxon>Muridae</taxon>
        <taxon>Murinae</taxon>
        <taxon>Mus</taxon>
        <taxon>Mus</taxon>
    </lineage>
</organism>
<reference evidence="1" key="4">
    <citation type="journal article" date="2001" name="Nature">
        <title>Functional annotation of a full-length mouse cDNA collection.</title>
        <authorList>
            <consortium name="The RIKEN Genome Exploration Research Group Phase II Team and the FANTOM Consortium"/>
        </authorList>
    </citation>
    <scope>NUCLEOTIDE SEQUENCE</scope>
    <source>
        <strain evidence="1">C57BL/6J</strain>
        <tissue evidence="1">Head</tissue>
    </source>
</reference>
<evidence type="ECO:0000313" key="1">
    <source>
        <dbReference type="EMBL" id="BAC38218.1"/>
    </source>
</evidence>
<dbReference type="AGR" id="MGI:99659"/>
<dbReference type="MGI" id="MGI:99659">
    <property type="gene designation" value="Ryr1"/>
</dbReference>
<accession>Q8C4R0</accession>
<name>Q8C4R0_MOUSE</name>